<dbReference type="PANTHER" id="PTHR33164">
    <property type="entry name" value="TRANSCRIPTIONAL REGULATOR, MARR FAMILY"/>
    <property type="match status" value="1"/>
</dbReference>
<reference evidence="5 6" key="1">
    <citation type="submission" date="2019-06" db="EMBL/GenBank/DDBJ databases">
        <title>Genome sequencing of plant associated microbes to promote plant fitness in Sorghum bicolor and Oryza sativa.</title>
        <authorList>
            <person name="Coleman-Derr D."/>
        </authorList>
    </citation>
    <scope>NUCLEOTIDE SEQUENCE [LARGE SCALE GENOMIC DNA]</scope>
    <source>
        <strain evidence="5 6">KV-663</strain>
    </source>
</reference>
<dbReference type="SUPFAM" id="SSF46785">
    <property type="entry name" value="Winged helix' DNA-binding domain"/>
    <property type="match status" value="1"/>
</dbReference>
<keyword evidence="2" id="KW-0238">DNA-binding</keyword>
<evidence type="ECO:0000313" key="5">
    <source>
        <dbReference type="EMBL" id="TQM64737.1"/>
    </source>
</evidence>
<dbReference type="PROSITE" id="PS01117">
    <property type="entry name" value="HTH_MARR_1"/>
    <property type="match status" value="1"/>
</dbReference>
<dbReference type="GO" id="GO:0006950">
    <property type="term" value="P:response to stress"/>
    <property type="evidence" value="ECO:0007669"/>
    <property type="project" value="TreeGrafter"/>
</dbReference>
<name>A0A543I2F2_9MICO</name>
<dbReference type="AlphaFoldDB" id="A0A543I2F2"/>
<dbReference type="GO" id="GO:0003700">
    <property type="term" value="F:DNA-binding transcription factor activity"/>
    <property type="evidence" value="ECO:0007669"/>
    <property type="project" value="InterPro"/>
</dbReference>
<evidence type="ECO:0000259" key="4">
    <source>
        <dbReference type="PROSITE" id="PS50995"/>
    </source>
</evidence>
<keyword evidence="6" id="KW-1185">Reference proteome</keyword>
<dbReference type="InterPro" id="IPR036388">
    <property type="entry name" value="WH-like_DNA-bd_sf"/>
</dbReference>
<dbReference type="PROSITE" id="PS50995">
    <property type="entry name" value="HTH_MARR_2"/>
    <property type="match status" value="1"/>
</dbReference>
<dbReference type="InterPro" id="IPR000835">
    <property type="entry name" value="HTH_MarR-typ"/>
</dbReference>
<evidence type="ECO:0000256" key="3">
    <source>
        <dbReference type="ARBA" id="ARBA00023163"/>
    </source>
</evidence>
<dbReference type="InterPro" id="IPR039422">
    <property type="entry name" value="MarR/SlyA-like"/>
</dbReference>
<dbReference type="GO" id="GO:0003677">
    <property type="term" value="F:DNA binding"/>
    <property type="evidence" value="ECO:0007669"/>
    <property type="project" value="UniProtKB-KW"/>
</dbReference>
<gene>
    <name evidence="5" type="ORF">FBY41_1116</name>
</gene>
<dbReference type="EMBL" id="VFPM01000001">
    <property type="protein sequence ID" value="TQM64737.1"/>
    <property type="molecule type" value="Genomic_DNA"/>
</dbReference>
<dbReference type="InterPro" id="IPR036390">
    <property type="entry name" value="WH_DNA-bd_sf"/>
</dbReference>
<protein>
    <submittedName>
        <fullName evidence="5">MarR family transcriptional regulator</fullName>
    </submittedName>
</protein>
<dbReference type="RefSeq" id="WP_141842336.1">
    <property type="nucleotide sequence ID" value="NZ_VFPM01000001.1"/>
</dbReference>
<keyword evidence="3" id="KW-0804">Transcription</keyword>
<dbReference type="Gene3D" id="1.10.10.10">
    <property type="entry name" value="Winged helix-like DNA-binding domain superfamily/Winged helix DNA-binding domain"/>
    <property type="match status" value="1"/>
</dbReference>
<dbReference type="SMART" id="SM00347">
    <property type="entry name" value="HTH_MARR"/>
    <property type="match status" value="1"/>
</dbReference>
<keyword evidence="1" id="KW-0805">Transcription regulation</keyword>
<evidence type="ECO:0000256" key="1">
    <source>
        <dbReference type="ARBA" id="ARBA00023015"/>
    </source>
</evidence>
<dbReference type="OrthoDB" id="5148120at2"/>
<dbReference type="InterPro" id="IPR023187">
    <property type="entry name" value="Tscrpt_reg_MarR-type_CS"/>
</dbReference>
<evidence type="ECO:0000313" key="6">
    <source>
        <dbReference type="Proteomes" id="UP000316747"/>
    </source>
</evidence>
<proteinExistence type="predicted"/>
<dbReference type="Proteomes" id="UP000316747">
    <property type="component" value="Unassembled WGS sequence"/>
</dbReference>
<evidence type="ECO:0000256" key="2">
    <source>
        <dbReference type="ARBA" id="ARBA00023125"/>
    </source>
</evidence>
<sequence>MAVSEQEANDVFLSLLRVQKLLLAARHTAPRVHEGVDVTAYPVLFVIAGAGPVRVSDIATSLHSDVSTVSRQVSALASHGLVAKEADPSDGRAQVASLTDEGRSVLTLIQSTRARWFQGLLADWDGTAAATFTGQLRSLGDALDAHLRARGEALPILPFQPTQEK</sequence>
<comment type="caution">
    <text evidence="5">The sequence shown here is derived from an EMBL/GenBank/DDBJ whole genome shotgun (WGS) entry which is preliminary data.</text>
</comment>
<accession>A0A543I2F2</accession>
<organism evidence="5 6">
    <name type="scientific">Humibacillus xanthopallidus</name>
    <dbReference type="NCBI Taxonomy" id="412689"/>
    <lineage>
        <taxon>Bacteria</taxon>
        <taxon>Bacillati</taxon>
        <taxon>Actinomycetota</taxon>
        <taxon>Actinomycetes</taxon>
        <taxon>Micrococcales</taxon>
        <taxon>Intrasporangiaceae</taxon>
        <taxon>Humibacillus</taxon>
    </lineage>
</organism>
<dbReference type="Pfam" id="PF12802">
    <property type="entry name" value="MarR_2"/>
    <property type="match status" value="1"/>
</dbReference>
<dbReference type="PANTHER" id="PTHR33164:SF57">
    <property type="entry name" value="MARR-FAMILY TRANSCRIPTIONAL REGULATOR"/>
    <property type="match status" value="1"/>
</dbReference>
<feature type="domain" description="HTH marR-type" evidence="4">
    <location>
        <begin position="8"/>
        <end position="141"/>
    </location>
</feature>